<comment type="caution">
    <text evidence="2">The sequence shown here is derived from an EMBL/GenBank/DDBJ whole genome shotgun (WGS) entry which is preliminary data.</text>
</comment>
<name>A0AAD7GQP7_MYCRO</name>
<dbReference type="AlphaFoldDB" id="A0AAD7GQP7"/>
<reference evidence="2" key="1">
    <citation type="submission" date="2023-03" db="EMBL/GenBank/DDBJ databases">
        <title>Massive genome expansion in bonnet fungi (Mycena s.s.) driven by repeated elements and novel gene families across ecological guilds.</title>
        <authorList>
            <consortium name="Lawrence Berkeley National Laboratory"/>
            <person name="Harder C.B."/>
            <person name="Miyauchi S."/>
            <person name="Viragh M."/>
            <person name="Kuo A."/>
            <person name="Thoen E."/>
            <person name="Andreopoulos B."/>
            <person name="Lu D."/>
            <person name="Skrede I."/>
            <person name="Drula E."/>
            <person name="Henrissat B."/>
            <person name="Morin E."/>
            <person name="Kohler A."/>
            <person name="Barry K."/>
            <person name="LaButti K."/>
            <person name="Morin E."/>
            <person name="Salamov A."/>
            <person name="Lipzen A."/>
            <person name="Mereny Z."/>
            <person name="Hegedus B."/>
            <person name="Baldrian P."/>
            <person name="Stursova M."/>
            <person name="Weitz H."/>
            <person name="Taylor A."/>
            <person name="Grigoriev I.V."/>
            <person name="Nagy L.G."/>
            <person name="Martin F."/>
            <person name="Kauserud H."/>
        </authorList>
    </citation>
    <scope>NUCLEOTIDE SEQUENCE</scope>
    <source>
        <strain evidence="2">CBHHK067</strain>
    </source>
</reference>
<feature type="non-terminal residue" evidence="2">
    <location>
        <position position="1"/>
    </location>
</feature>
<sequence>NQHMNGMDLRSPHQCPSLPLILHRSHNPDHNIPSTISTFIPGLYRRRARITVHKRGDPNSPVSNHLPIDLTTGPATLHHILIASNPGLSHRSTAEHSSPPRMSTTITATEKLESTSCIVASRSRHSTTRPTASPSPDAIQRHANKCWMICGNSRPTQNLEIKFYGSTGLPGPGNPQSCGVCVRDCRM</sequence>
<evidence type="ECO:0000256" key="1">
    <source>
        <dbReference type="SAM" id="MobiDB-lite"/>
    </source>
</evidence>
<feature type="non-terminal residue" evidence="2">
    <location>
        <position position="187"/>
    </location>
</feature>
<feature type="region of interest" description="Disordered" evidence="1">
    <location>
        <begin position="119"/>
        <end position="138"/>
    </location>
</feature>
<proteinExistence type="predicted"/>
<organism evidence="2 3">
    <name type="scientific">Mycena rosella</name>
    <name type="common">Pink bonnet</name>
    <name type="synonym">Agaricus rosellus</name>
    <dbReference type="NCBI Taxonomy" id="1033263"/>
    <lineage>
        <taxon>Eukaryota</taxon>
        <taxon>Fungi</taxon>
        <taxon>Dikarya</taxon>
        <taxon>Basidiomycota</taxon>
        <taxon>Agaricomycotina</taxon>
        <taxon>Agaricomycetes</taxon>
        <taxon>Agaricomycetidae</taxon>
        <taxon>Agaricales</taxon>
        <taxon>Marasmiineae</taxon>
        <taxon>Mycenaceae</taxon>
        <taxon>Mycena</taxon>
    </lineage>
</organism>
<evidence type="ECO:0000313" key="2">
    <source>
        <dbReference type="EMBL" id="KAJ7700459.1"/>
    </source>
</evidence>
<dbReference type="EMBL" id="JARKIE010000020">
    <property type="protein sequence ID" value="KAJ7700459.1"/>
    <property type="molecule type" value="Genomic_DNA"/>
</dbReference>
<keyword evidence="3" id="KW-1185">Reference proteome</keyword>
<gene>
    <name evidence="2" type="ORF">B0H17DRAFT_1047287</name>
</gene>
<dbReference type="Proteomes" id="UP001221757">
    <property type="component" value="Unassembled WGS sequence"/>
</dbReference>
<accession>A0AAD7GQP7</accession>
<protein>
    <submittedName>
        <fullName evidence="2">Uncharacterized protein</fullName>
    </submittedName>
</protein>
<evidence type="ECO:0000313" key="3">
    <source>
        <dbReference type="Proteomes" id="UP001221757"/>
    </source>
</evidence>